<accession>A0ABQ3ASR2</accession>
<evidence type="ECO:0000313" key="2">
    <source>
        <dbReference type="Proteomes" id="UP000600946"/>
    </source>
</evidence>
<organism evidence="1 2">
    <name type="scientific">Streptomyces xanthochromogenes</name>
    <dbReference type="NCBI Taxonomy" id="67384"/>
    <lineage>
        <taxon>Bacteria</taxon>
        <taxon>Bacillati</taxon>
        <taxon>Actinomycetota</taxon>
        <taxon>Actinomycetes</taxon>
        <taxon>Kitasatosporales</taxon>
        <taxon>Streptomycetaceae</taxon>
        <taxon>Streptomyces</taxon>
    </lineage>
</organism>
<name>A0ABQ3ASR2_9ACTN</name>
<dbReference type="GeneID" id="96294876"/>
<evidence type="ECO:0000313" key="1">
    <source>
        <dbReference type="EMBL" id="GGY65481.1"/>
    </source>
</evidence>
<dbReference type="Proteomes" id="UP000600946">
    <property type="component" value="Unassembled WGS sequence"/>
</dbReference>
<dbReference type="RefSeq" id="WP_190029203.1">
    <property type="nucleotide sequence ID" value="NZ_BMUU01000018.1"/>
</dbReference>
<reference evidence="2" key="1">
    <citation type="journal article" date="2019" name="Int. J. Syst. Evol. Microbiol.">
        <title>The Global Catalogue of Microorganisms (GCM) 10K type strain sequencing project: providing services to taxonomists for standard genome sequencing and annotation.</title>
        <authorList>
            <consortium name="The Broad Institute Genomics Platform"/>
            <consortium name="The Broad Institute Genome Sequencing Center for Infectious Disease"/>
            <person name="Wu L."/>
            <person name="Ma J."/>
        </authorList>
    </citation>
    <scope>NUCLEOTIDE SEQUENCE [LARGE SCALE GENOMIC DNA]</scope>
    <source>
        <strain evidence="2">JCM 4594</strain>
    </source>
</reference>
<dbReference type="EMBL" id="BMUU01000018">
    <property type="protein sequence ID" value="GGY65481.1"/>
    <property type="molecule type" value="Genomic_DNA"/>
</dbReference>
<protein>
    <submittedName>
        <fullName evidence="1">Uncharacterized protein</fullName>
    </submittedName>
</protein>
<proteinExistence type="predicted"/>
<comment type="caution">
    <text evidence="1">The sequence shown here is derived from an EMBL/GenBank/DDBJ whole genome shotgun (WGS) entry which is preliminary data.</text>
</comment>
<sequence>MSAFEFIGPPPQQQKNTKHARIAADLRQHPRTWGVVRRPATPTRAASAAQAIRDGRLLAYLPVGSFEAVARTVVEGGVVEHRVYARYVGGAQ</sequence>
<gene>
    <name evidence="1" type="ORF">GCM10010326_70090</name>
</gene>
<keyword evidence="2" id="KW-1185">Reference proteome</keyword>